<feature type="transmembrane region" description="Helical" evidence="12">
    <location>
        <begin position="345"/>
        <end position="363"/>
    </location>
</feature>
<evidence type="ECO:0000256" key="11">
    <source>
        <dbReference type="SAM" id="MobiDB-lite"/>
    </source>
</evidence>
<dbReference type="Gene3D" id="3.40.50.300">
    <property type="entry name" value="P-loop containing nucleotide triphosphate hydrolases"/>
    <property type="match status" value="2"/>
</dbReference>
<dbReference type="InterPro" id="IPR036640">
    <property type="entry name" value="ABC1_TM_sf"/>
</dbReference>
<dbReference type="GO" id="GO:0016887">
    <property type="term" value="F:ATP hydrolysis activity"/>
    <property type="evidence" value="ECO:0007669"/>
    <property type="project" value="InterPro"/>
</dbReference>
<evidence type="ECO:0000256" key="1">
    <source>
        <dbReference type="ARBA" id="ARBA00004141"/>
    </source>
</evidence>
<dbReference type="PROSITE" id="PS50929">
    <property type="entry name" value="ABC_TM1F"/>
    <property type="match status" value="2"/>
</dbReference>
<feature type="region of interest" description="Disordered" evidence="11">
    <location>
        <begin position="1"/>
        <end position="35"/>
    </location>
</feature>
<feature type="transmembrane region" description="Helical" evidence="12">
    <location>
        <begin position="431"/>
        <end position="451"/>
    </location>
</feature>
<dbReference type="InterPro" id="IPR044746">
    <property type="entry name" value="ABCC_6TM_D1"/>
</dbReference>
<proteinExistence type="inferred from homology"/>
<dbReference type="InterPro" id="IPR003593">
    <property type="entry name" value="AAA+_ATPase"/>
</dbReference>
<dbReference type="GO" id="GO:0005524">
    <property type="term" value="F:ATP binding"/>
    <property type="evidence" value="ECO:0007669"/>
    <property type="project" value="UniProtKB-KW"/>
</dbReference>
<feature type="domain" description="ABC transmembrane type-1" evidence="14">
    <location>
        <begin position="211"/>
        <end position="480"/>
    </location>
</feature>
<evidence type="ECO:0000256" key="5">
    <source>
        <dbReference type="ARBA" id="ARBA00022737"/>
    </source>
</evidence>
<dbReference type="PROSITE" id="PS00211">
    <property type="entry name" value="ABC_TRANSPORTER_1"/>
    <property type="match status" value="1"/>
</dbReference>
<keyword evidence="10" id="KW-0175">Coiled coil</keyword>
<feature type="region of interest" description="Disordered" evidence="11">
    <location>
        <begin position="158"/>
        <end position="180"/>
    </location>
</feature>
<reference evidence="15 16" key="1">
    <citation type="journal article" date="2015" name="Sci. Rep.">
        <title>Genome of the facultative scuticociliatosis pathogen Pseudocohnilembus persalinus provides insight into its virulence through horizontal gene transfer.</title>
        <authorList>
            <person name="Xiong J."/>
            <person name="Wang G."/>
            <person name="Cheng J."/>
            <person name="Tian M."/>
            <person name="Pan X."/>
            <person name="Warren A."/>
            <person name="Jiang C."/>
            <person name="Yuan D."/>
            <person name="Miao W."/>
        </authorList>
    </citation>
    <scope>NUCLEOTIDE SEQUENCE [LARGE SCALE GENOMIC DNA]</scope>
    <source>
        <strain evidence="15">36N120E</strain>
    </source>
</reference>
<dbReference type="Pfam" id="PF00005">
    <property type="entry name" value="ABC_tran"/>
    <property type="match status" value="2"/>
</dbReference>
<comment type="caution">
    <text evidence="15">The sequence shown here is derived from an EMBL/GenBank/DDBJ whole genome shotgun (WGS) entry which is preliminary data.</text>
</comment>
<organism evidence="15 16">
    <name type="scientific">Pseudocohnilembus persalinus</name>
    <name type="common">Ciliate</name>
    <dbReference type="NCBI Taxonomy" id="266149"/>
    <lineage>
        <taxon>Eukaryota</taxon>
        <taxon>Sar</taxon>
        <taxon>Alveolata</taxon>
        <taxon>Ciliophora</taxon>
        <taxon>Intramacronucleata</taxon>
        <taxon>Oligohymenophorea</taxon>
        <taxon>Scuticociliatia</taxon>
        <taxon>Philasterida</taxon>
        <taxon>Pseudocohnilembidae</taxon>
        <taxon>Pseudocohnilembus</taxon>
    </lineage>
</organism>
<dbReference type="FunCoup" id="A0A0V0QVF8">
    <property type="interactions" value="2"/>
</dbReference>
<feature type="compositionally biased region" description="Basic and acidic residues" evidence="11">
    <location>
        <begin position="164"/>
        <end position="174"/>
    </location>
</feature>
<evidence type="ECO:0000256" key="12">
    <source>
        <dbReference type="SAM" id="Phobius"/>
    </source>
</evidence>
<dbReference type="OMA" id="QFLEQTH"/>
<keyword evidence="6" id="KW-0547">Nucleotide-binding</keyword>
<keyword evidence="3" id="KW-0813">Transport</keyword>
<keyword evidence="7" id="KW-0067">ATP-binding</keyword>
<dbReference type="SUPFAM" id="SSF52540">
    <property type="entry name" value="P-loop containing nucleoside triphosphate hydrolases"/>
    <property type="match status" value="2"/>
</dbReference>
<feature type="compositionally biased region" description="Basic and acidic residues" evidence="11">
    <location>
        <begin position="1467"/>
        <end position="1481"/>
    </location>
</feature>
<dbReference type="PANTHER" id="PTHR24223:SF456">
    <property type="entry name" value="MULTIDRUG RESISTANCE-ASSOCIATED PROTEIN LETHAL(2)03659"/>
    <property type="match status" value="1"/>
</dbReference>
<sequence length="1481" mass="171186">MSAQKGETKERKESTFLPNPHQEGKEDLQLLPQDQEQELKQLQENQMEMQKNPSKREKIIMQQNDEFLKENRSNIWREQENLSRVFREKNNYEYGVCGFFRLFYINFLIMMRKFRGHLAIENGRPTKNLFIENLPKIFEKDTPDVNAKGFLTKLHQKFKKEQKKKGDQKDKGNEQEVPEQEDDIYKHIAESNLTNKSIIRILISNFKSDVILCILLGCLDAFFKCLNSVILERIIKRIENGETNEAYYWAIGLACSSFLSTTIRHKQWQIGQYLSGLMMTSIMYKKVSRLTAYSIKQANLGKIINFIAQDLQQVEIKFMFLFVLTCAPVFFVFATIVLYFRLGVWGFLGIFILLCSIPIQKMIQQNAVHYYKQKQNYSDIKSKLVNEVIEGIRLIKMYSWELAFQKFLSIYRGQEVKMISAVIFRQYTERAISVSFSLLAAYLTFLCMYVTDNGDLNSSTIFSTIEILNNMRVNVIMFVGIGIGFIFEFITLLNRFVDILSIKDVQFGQIEYEPSDQIKALENKIDQETQQKFLDEKGQQNDFQISAQVKIPKQNLEEKQDIEQQKQQEQAGNLKSKKFLQAQKTQDQEQQEEVKIQMQQVKKLEQEQKLKSLPENCKVYMENAYAFWNPENLEQPVLKNLNLSFMQGKLYGVVGKIDSGKSSLIQFLLKEVPCYSGIFKNDCKMAYVEQEPYIFSGTVRDNILFGSNFKPTFYDKVVETCCLLPDLDEMGESRDLTQIGEKGVNLSGGQKARIALARALYSEADLFLLDDPLSAVDSKVAKLLYNDVIQNMMIKKMKKTVVLVTHQIHFTKTCDQLIILEDGYIKSQGKFEDLKDLLYGEFQAEKEKQLEQKVGENNAKKMSVNIEDMQDDREAVRERIKKDQEKLKNTQKNALFAKEEEEKVKVTFSTYKRLLDNTPVPCMLLIATVIYVLNECYFTFFSYVLGKYEDQKSETYKTPVVYFDRNSTGRILNRFTSDIGIMDMQLHFTLLDCFEGPMYFGNLLITPIIVDLKRLDLMHKTPVFAHFSSTISGILPVRVYGQQEQFNQKMNQLTENNTKTTIMFWFAGRLFGSYCQYITWLGGVLGTFIIVSTMGENDASNAGQSLAYFLLMTEYIQWPLRQFMNLDSTMSSCERAFKIVDLEQEAPLQMPNDPPTKKTLEKKSQVIQKKITDIEMQKAFWPKQGCLEFKNVKMRYREGLDLVLKGLSFTINSGEKVGCIGRTGAGKSSILQVLFRMTEFEEGSIIYDGQDIKQLGLHTLRSNISIIPQTPFVFNGTLRRNLDPLNQYTDQEIENVLKDTNLYDKVMNLKNGIATDMSDVKSVFSVGQTQLICLARAILQNNPLIVLDEATANVDMETDAFIQEQIQKKFKENSILTIAHRLNTIAEYDKIIVMDHGKMVECGTPLQLLTAQYKKDKYFQEDEIKEIENGYTFFATMVNHTGKQNAQNILKMAIQAHNAKISQTETQKGDSLRKQNKVKIE</sequence>
<dbReference type="CDD" id="cd03244">
    <property type="entry name" value="ABCC_MRP_domain2"/>
    <property type="match status" value="1"/>
</dbReference>
<keyword evidence="9 12" id="KW-0472">Membrane</keyword>
<keyword evidence="15" id="KW-0378">Hydrolase</keyword>
<dbReference type="GO" id="GO:0140359">
    <property type="term" value="F:ABC-type transporter activity"/>
    <property type="evidence" value="ECO:0007669"/>
    <property type="project" value="InterPro"/>
</dbReference>
<evidence type="ECO:0000313" key="16">
    <source>
        <dbReference type="Proteomes" id="UP000054937"/>
    </source>
</evidence>
<keyword evidence="8 12" id="KW-1133">Transmembrane helix</keyword>
<evidence type="ECO:0000256" key="7">
    <source>
        <dbReference type="ARBA" id="ARBA00022840"/>
    </source>
</evidence>
<evidence type="ECO:0000259" key="14">
    <source>
        <dbReference type="PROSITE" id="PS50929"/>
    </source>
</evidence>
<evidence type="ECO:0000256" key="8">
    <source>
        <dbReference type="ARBA" id="ARBA00022989"/>
    </source>
</evidence>
<dbReference type="InterPro" id="IPR011527">
    <property type="entry name" value="ABC1_TM_dom"/>
</dbReference>
<accession>A0A0V0QVF8</accession>
<dbReference type="PROSITE" id="PS50893">
    <property type="entry name" value="ABC_TRANSPORTER_2"/>
    <property type="match status" value="2"/>
</dbReference>
<evidence type="ECO:0000256" key="6">
    <source>
        <dbReference type="ARBA" id="ARBA00022741"/>
    </source>
</evidence>
<comment type="similarity">
    <text evidence="2">Belongs to the ABC transporter superfamily. ABCC family. Conjugate transporter (TC 3.A.1.208) subfamily.</text>
</comment>
<feature type="region of interest" description="Disordered" evidence="11">
    <location>
        <begin position="1461"/>
        <end position="1481"/>
    </location>
</feature>
<gene>
    <name evidence="15" type="ORF">PPERSA_05000</name>
</gene>
<evidence type="ECO:0000256" key="2">
    <source>
        <dbReference type="ARBA" id="ARBA00009726"/>
    </source>
</evidence>
<dbReference type="InterPro" id="IPR003439">
    <property type="entry name" value="ABC_transporter-like_ATP-bd"/>
</dbReference>
<dbReference type="InterPro" id="IPR027417">
    <property type="entry name" value="P-loop_NTPase"/>
</dbReference>
<dbReference type="CDD" id="cd03250">
    <property type="entry name" value="ABCC_MRP_domain1"/>
    <property type="match status" value="1"/>
</dbReference>
<dbReference type="PANTHER" id="PTHR24223">
    <property type="entry name" value="ATP-BINDING CASSETTE SUB-FAMILY C"/>
    <property type="match status" value="1"/>
</dbReference>
<keyword evidence="4 12" id="KW-0812">Transmembrane</keyword>
<evidence type="ECO:0000313" key="15">
    <source>
        <dbReference type="EMBL" id="KRX06387.1"/>
    </source>
</evidence>
<evidence type="ECO:0000256" key="9">
    <source>
        <dbReference type="ARBA" id="ARBA00023136"/>
    </source>
</evidence>
<dbReference type="SMART" id="SM00382">
    <property type="entry name" value="AAA"/>
    <property type="match status" value="2"/>
</dbReference>
<feature type="transmembrane region" description="Helical" evidence="12">
    <location>
        <begin position="471"/>
        <end position="493"/>
    </location>
</feature>
<dbReference type="CDD" id="cd18579">
    <property type="entry name" value="ABC_6TM_ABCC_D1"/>
    <property type="match status" value="1"/>
</dbReference>
<name>A0A0V0QVF8_PSEPJ</name>
<dbReference type="SUPFAM" id="SSF90123">
    <property type="entry name" value="ABC transporter transmembrane region"/>
    <property type="match status" value="2"/>
</dbReference>
<comment type="subcellular location">
    <subcellularLocation>
        <location evidence="1">Membrane</location>
        <topology evidence="1">Multi-pass membrane protein</topology>
    </subcellularLocation>
</comment>
<dbReference type="InterPro" id="IPR017871">
    <property type="entry name" value="ABC_transporter-like_CS"/>
</dbReference>
<feature type="transmembrane region" description="Helical" evidence="12">
    <location>
        <begin position="318"/>
        <end position="339"/>
    </location>
</feature>
<feature type="coiled-coil region" evidence="10">
    <location>
        <begin position="859"/>
        <end position="900"/>
    </location>
</feature>
<feature type="domain" description="ABC transmembrane type-1" evidence="14">
    <location>
        <begin position="998"/>
        <end position="1118"/>
    </location>
</feature>
<evidence type="ECO:0000256" key="3">
    <source>
        <dbReference type="ARBA" id="ARBA00022448"/>
    </source>
</evidence>
<protein>
    <submittedName>
        <fullName evidence="15">p-loop containing nucleoside triphosphate hydrolase</fullName>
    </submittedName>
</protein>
<feature type="domain" description="ABC transporter" evidence="13">
    <location>
        <begin position="619"/>
        <end position="847"/>
    </location>
</feature>
<dbReference type="InterPro" id="IPR050173">
    <property type="entry name" value="ABC_transporter_C-like"/>
</dbReference>
<dbReference type="Gene3D" id="1.20.1560.10">
    <property type="entry name" value="ABC transporter type 1, transmembrane domain"/>
    <property type="match status" value="3"/>
</dbReference>
<dbReference type="FunFam" id="3.40.50.300:FF:000610">
    <property type="entry name" value="Multidrug resistance-associated ABC transporter"/>
    <property type="match status" value="1"/>
</dbReference>
<dbReference type="EMBL" id="LDAU01000096">
    <property type="protein sequence ID" value="KRX06387.1"/>
    <property type="molecule type" value="Genomic_DNA"/>
</dbReference>
<keyword evidence="16" id="KW-1185">Reference proteome</keyword>
<evidence type="ECO:0000256" key="10">
    <source>
        <dbReference type="SAM" id="Coils"/>
    </source>
</evidence>
<feature type="domain" description="ABC transporter" evidence="13">
    <location>
        <begin position="1187"/>
        <end position="1421"/>
    </location>
</feature>
<dbReference type="InParanoid" id="A0A0V0QVF8"/>
<dbReference type="FunFam" id="3.40.50.300:FF:000973">
    <property type="entry name" value="Multidrug resistance-associated protein 4"/>
    <property type="match status" value="1"/>
</dbReference>
<dbReference type="Proteomes" id="UP000054937">
    <property type="component" value="Unassembled WGS sequence"/>
</dbReference>
<dbReference type="GO" id="GO:0016020">
    <property type="term" value="C:membrane"/>
    <property type="evidence" value="ECO:0007669"/>
    <property type="project" value="UniProtKB-SubCell"/>
</dbReference>
<feature type="transmembrane region" description="Helical" evidence="12">
    <location>
        <begin position="922"/>
        <end position="945"/>
    </location>
</feature>
<keyword evidence="5" id="KW-0677">Repeat</keyword>
<dbReference type="OrthoDB" id="6500128at2759"/>
<evidence type="ECO:0000259" key="13">
    <source>
        <dbReference type="PROSITE" id="PS50893"/>
    </source>
</evidence>
<dbReference type="Pfam" id="PF00664">
    <property type="entry name" value="ABC_membrane"/>
    <property type="match status" value="2"/>
</dbReference>
<feature type="compositionally biased region" description="Basic and acidic residues" evidence="11">
    <location>
        <begin position="1"/>
        <end position="14"/>
    </location>
</feature>
<evidence type="ECO:0000256" key="4">
    <source>
        <dbReference type="ARBA" id="ARBA00022692"/>
    </source>
</evidence>